<evidence type="ECO:0008006" key="12">
    <source>
        <dbReference type="Google" id="ProtNLM"/>
    </source>
</evidence>
<dbReference type="InterPro" id="IPR041504">
    <property type="entry name" value="AidB_N"/>
</dbReference>
<dbReference type="PANTHER" id="PTHR42707:SF2">
    <property type="entry name" value="ACD11 DEHYDROGENASE"/>
    <property type="match status" value="1"/>
</dbReference>
<evidence type="ECO:0000256" key="2">
    <source>
        <dbReference type="ARBA" id="ARBA00022630"/>
    </source>
</evidence>
<dbReference type="OrthoDB" id="10251155at2759"/>
<dbReference type="Gene3D" id="1.20.140.10">
    <property type="entry name" value="Butyryl-CoA Dehydrogenase, subunit A, domain 3"/>
    <property type="match status" value="1"/>
</dbReference>
<dbReference type="EMBL" id="CP134189">
    <property type="protein sequence ID" value="WPB05576.1"/>
    <property type="molecule type" value="Genomic_DNA"/>
</dbReference>
<evidence type="ECO:0000313" key="11">
    <source>
        <dbReference type="Proteomes" id="UP001302367"/>
    </source>
</evidence>
<comment type="similarity">
    <text evidence="1 4">Belongs to the acyl-CoA dehydrogenase family.</text>
</comment>
<dbReference type="Proteomes" id="UP000230605">
    <property type="component" value="Chromosome 6"/>
</dbReference>
<evidence type="ECO:0000259" key="6">
    <source>
        <dbReference type="Pfam" id="PF02770"/>
    </source>
</evidence>
<dbReference type="InterPro" id="IPR006091">
    <property type="entry name" value="Acyl-CoA_Oxase/DH_mid-dom"/>
</dbReference>
<dbReference type="SUPFAM" id="SSF56645">
    <property type="entry name" value="Acyl-CoA dehydrogenase NM domain-like"/>
    <property type="match status" value="1"/>
</dbReference>
<evidence type="ECO:0000259" key="5">
    <source>
        <dbReference type="Pfam" id="PF00441"/>
    </source>
</evidence>
<evidence type="ECO:0000313" key="9">
    <source>
        <dbReference type="EMBL" id="WPB05576.1"/>
    </source>
</evidence>
<keyword evidence="11" id="KW-1185">Reference proteome</keyword>
<dbReference type="Gene3D" id="6.10.250.600">
    <property type="match status" value="1"/>
</dbReference>
<evidence type="ECO:0000313" key="8">
    <source>
        <dbReference type="EMBL" id="PIA95058.1"/>
    </source>
</evidence>
<feature type="domain" description="Acyl-CoA dehydrogenase/oxidase C-terminal" evidence="5">
    <location>
        <begin position="318"/>
        <end position="493"/>
    </location>
</feature>
<evidence type="ECO:0000256" key="1">
    <source>
        <dbReference type="ARBA" id="ARBA00009347"/>
    </source>
</evidence>
<protein>
    <recommendedName>
        <fullName evidence="12">Acyl-CoA dehydrogenase AidB</fullName>
    </recommendedName>
</protein>
<name>A0A2G5HRA7_CERBT</name>
<evidence type="ECO:0000256" key="4">
    <source>
        <dbReference type="RuleBase" id="RU362125"/>
    </source>
</evidence>
<dbReference type="Pfam" id="PF02770">
    <property type="entry name" value="Acyl-CoA_dh_M"/>
    <property type="match status" value="1"/>
</dbReference>
<keyword evidence="4" id="KW-0560">Oxidoreductase</keyword>
<proteinExistence type="inferred from homology"/>
<accession>A0A2G5HRA7</accession>
<dbReference type="AlphaFoldDB" id="A0A2G5HRA7"/>
<dbReference type="Proteomes" id="UP001302367">
    <property type="component" value="Chromosome 6"/>
</dbReference>
<dbReference type="SUPFAM" id="SSF47203">
    <property type="entry name" value="Acyl-CoA dehydrogenase C-terminal domain-like"/>
    <property type="match status" value="1"/>
</dbReference>
<reference evidence="9 11" key="2">
    <citation type="submission" date="2023-09" db="EMBL/GenBank/DDBJ databases">
        <title>Complete-Gapless Cercospora beticola genome.</title>
        <authorList>
            <person name="Wyatt N.A."/>
            <person name="Spanner R.E."/>
            <person name="Bolton M.D."/>
        </authorList>
    </citation>
    <scope>NUCLEOTIDE SEQUENCE [LARGE SCALE GENOMIC DNA]</scope>
    <source>
        <strain evidence="9">Cb09-40</strain>
    </source>
</reference>
<evidence type="ECO:0000313" key="10">
    <source>
        <dbReference type="Proteomes" id="UP000230605"/>
    </source>
</evidence>
<dbReference type="InterPro" id="IPR009075">
    <property type="entry name" value="AcylCo_DH/oxidase_C"/>
</dbReference>
<comment type="cofactor">
    <cofactor evidence="4">
        <name>FAD</name>
        <dbReference type="ChEBI" id="CHEBI:57692"/>
    </cofactor>
</comment>
<dbReference type="InterPro" id="IPR036250">
    <property type="entry name" value="AcylCo_DH-like_C"/>
</dbReference>
<organism evidence="8 10">
    <name type="scientific">Cercospora beticola</name>
    <name type="common">Sugarbeet leaf spot fungus</name>
    <dbReference type="NCBI Taxonomy" id="122368"/>
    <lineage>
        <taxon>Eukaryota</taxon>
        <taxon>Fungi</taxon>
        <taxon>Dikarya</taxon>
        <taxon>Ascomycota</taxon>
        <taxon>Pezizomycotina</taxon>
        <taxon>Dothideomycetes</taxon>
        <taxon>Dothideomycetidae</taxon>
        <taxon>Mycosphaerellales</taxon>
        <taxon>Mycosphaerellaceae</taxon>
        <taxon>Cercospora</taxon>
    </lineage>
</organism>
<dbReference type="PANTHER" id="PTHR42707">
    <property type="entry name" value="ACYL-COA DEHYDROGENASE"/>
    <property type="match status" value="1"/>
</dbReference>
<dbReference type="Pfam" id="PF18158">
    <property type="entry name" value="AidB_N"/>
    <property type="match status" value="1"/>
</dbReference>
<sequence length="627" mass="68721">MTELKHSKPPSSGTAGFFQVPPALVPSFEEDSTLQRIFKFYLPSSTQQSVAPDLERFSKLVLTPRIRAWGADAERNTPYVKQYDDFGNRIDELVTSAGWQELQKLGIQEGIVAIGHDAAHGRHARVYQFVKYHIWDPWNAGVTCPSAMTDGAARLLTLQLQKADLGKQERIVFEDARNRLISRDPAIAWTSGQWMTERPGGSDVRNTETQASIAAEQGGQDHVGNPLGPMAISGFKWFSSATDADSTVLLATEPSGSISAFFAPTKRRLEYAVPEHKPNAKLNGIQIQRLKSKLGTRALPTAELILDNMRAYRFGKPGQGTKEISTVLNITRLHNAVSAVGDLGRGLAISRAFAQVRSVRNKLLMDTPVHIRTMAEDHITYRAMMHLAFYTAALLGQSERPEHASTSAPQDQSALEAAGLLKPQLLRLCTPLAKMLTAKAAIHGLQECMENLGGVGYLENEDPALNVARIFRNANVLSIWEGTTNIQADDVLRIVKGPGGAEVLSALQGVVSNAAKRWEGAGPAQWARSLEKVWKNVQNGIQTRSRDQLALDGRALCQDLGWVICTLLLAEDALSDGDEVSAEICDRWIRRRIEGSHFGRVMSAKEVEIDKAIVFGDSAAVKHSARL</sequence>
<dbReference type="InterPro" id="IPR052904">
    <property type="entry name" value="Acyl-CoA_dehydrogenase-like"/>
</dbReference>
<gene>
    <name evidence="8" type="ORF">CB0940_08978</name>
    <name evidence="9" type="ORF">RHO25_010229</name>
</gene>
<keyword evidence="2 4" id="KW-0285">Flavoprotein</keyword>
<reference evidence="8 10" key="1">
    <citation type="submission" date="2015-10" db="EMBL/GenBank/DDBJ databases">
        <title>The cercosporin biosynthetic gene cluster was horizontally transferred to several fungal lineages and shown to be expanded in Cercospora beticola based on microsynteny with recipient genomes.</title>
        <authorList>
            <person name="De Jonge R."/>
            <person name="Ebert M.K."/>
            <person name="Suttle J.C."/>
            <person name="Jurick Ii W.M."/>
            <person name="Secor G.A."/>
            <person name="Thomma B.P."/>
            <person name="Van De Peer Y."/>
            <person name="Bolton M.D."/>
        </authorList>
    </citation>
    <scope>NUCLEOTIDE SEQUENCE [LARGE SCALE GENOMIC DNA]</scope>
    <source>
        <strain evidence="8 10">09-40</strain>
    </source>
</reference>
<evidence type="ECO:0000256" key="3">
    <source>
        <dbReference type="ARBA" id="ARBA00022827"/>
    </source>
</evidence>
<feature type="domain" description="Acyl-CoA oxidase/dehydrogenase middle" evidence="6">
    <location>
        <begin position="193"/>
        <end position="309"/>
    </location>
</feature>
<dbReference type="EMBL" id="LKMD01000104">
    <property type="protein sequence ID" value="PIA95058.1"/>
    <property type="molecule type" value="Genomic_DNA"/>
</dbReference>
<dbReference type="InterPro" id="IPR009100">
    <property type="entry name" value="AcylCoA_DH/oxidase_NM_dom_sf"/>
</dbReference>
<dbReference type="Gene3D" id="2.40.110.20">
    <property type="match status" value="1"/>
</dbReference>
<evidence type="ECO:0000259" key="7">
    <source>
        <dbReference type="Pfam" id="PF18158"/>
    </source>
</evidence>
<keyword evidence="3 4" id="KW-0274">FAD</keyword>
<feature type="domain" description="Adaptive response protein AidB N-terminal" evidence="7">
    <location>
        <begin position="28"/>
        <end position="160"/>
    </location>
</feature>
<dbReference type="GO" id="GO:0003995">
    <property type="term" value="F:acyl-CoA dehydrogenase activity"/>
    <property type="evidence" value="ECO:0007669"/>
    <property type="project" value="TreeGrafter"/>
</dbReference>
<dbReference type="Pfam" id="PF00441">
    <property type="entry name" value="Acyl-CoA_dh_1"/>
    <property type="match status" value="1"/>
</dbReference>